<reference evidence="2 3" key="1">
    <citation type="submission" date="2019-03" db="EMBL/GenBank/DDBJ databases">
        <authorList>
            <person name="Jensen L."/>
            <person name="Storgaard J."/>
            <person name="Sulaj E."/>
            <person name="Schramm A."/>
            <person name="Marshall I.P.G."/>
        </authorList>
    </citation>
    <scope>NUCLEOTIDE SEQUENCE [LARGE SCALE GENOMIC DNA]</scope>
    <source>
        <strain evidence="2 3">2017H2G3</strain>
    </source>
</reference>
<dbReference type="Pfam" id="PF12664">
    <property type="entry name" value="DUF3789"/>
    <property type="match status" value="1"/>
</dbReference>
<feature type="transmembrane region" description="Helical" evidence="1">
    <location>
        <begin position="6"/>
        <end position="29"/>
    </location>
</feature>
<keyword evidence="1" id="KW-0812">Transmembrane</keyword>
<dbReference type="Proteomes" id="UP000293846">
    <property type="component" value="Unassembled WGS sequence"/>
</dbReference>
<dbReference type="AlphaFoldDB" id="A0A4R1ASJ3"/>
<evidence type="ECO:0000313" key="2">
    <source>
        <dbReference type="EMBL" id="TCJ01051.1"/>
    </source>
</evidence>
<name>A0A4R1ASJ3_9BACI</name>
<keyword evidence="1" id="KW-1133">Transmembrane helix</keyword>
<protein>
    <submittedName>
        <fullName evidence="2">DUF3789 domain-containing protein</fullName>
    </submittedName>
</protein>
<dbReference type="EMBL" id="SJTH01000086">
    <property type="protein sequence ID" value="TCJ01051.1"/>
    <property type="molecule type" value="Genomic_DNA"/>
</dbReference>
<evidence type="ECO:0000256" key="1">
    <source>
        <dbReference type="SAM" id="Phobius"/>
    </source>
</evidence>
<comment type="caution">
    <text evidence="2">The sequence shown here is derived from an EMBL/GenBank/DDBJ whole genome shotgun (WGS) entry which is preliminary data.</text>
</comment>
<dbReference type="InterPro" id="IPR024522">
    <property type="entry name" value="DUF3789"/>
</dbReference>
<evidence type="ECO:0000313" key="3">
    <source>
        <dbReference type="Proteomes" id="UP000293846"/>
    </source>
</evidence>
<keyword evidence="1" id="KW-0472">Membrane</keyword>
<keyword evidence="3" id="KW-1185">Reference proteome</keyword>
<gene>
    <name evidence="2" type="ORF">E0Y62_25880</name>
</gene>
<sequence length="44" mass="4630">MMNGFIIGSLLGLVVGGCIGVMTMALMFAASKSDDQMLGEDQYI</sequence>
<proteinExistence type="predicted"/>
<accession>A0A4R1ASJ3</accession>
<organism evidence="2 3">
    <name type="scientific">Cytobacillus praedii</name>
    <dbReference type="NCBI Taxonomy" id="1742358"/>
    <lineage>
        <taxon>Bacteria</taxon>
        <taxon>Bacillati</taxon>
        <taxon>Bacillota</taxon>
        <taxon>Bacilli</taxon>
        <taxon>Bacillales</taxon>
        <taxon>Bacillaceae</taxon>
        <taxon>Cytobacillus</taxon>
    </lineage>
</organism>